<reference evidence="2" key="1">
    <citation type="journal article" date="2022" name="Mol. Ecol. Resour.">
        <title>The genomes of chicory, endive, great burdock and yacon provide insights into Asteraceae palaeo-polyploidization history and plant inulin production.</title>
        <authorList>
            <person name="Fan W."/>
            <person name="Wang S."/>
            <person name="Wang H."/>
            <person name="Wang A."/>
            <person name="Jiang F."/>
            <person name="Liu H."/>
            <person name="Zhao H."/>
            <person name="Xu D."/>
            <person name="Zhang Y."/>
        </authorList>
    </citation>
    <scope>NUCLEOTIDE SEQUENCE [LARGE SCALE GENOMIC DNA]</scope>
    <source>
        <strain evidence="2">cv. Yunnan</strain>
    </source>
</reference>
<proteinExistence type="predicted"/>
<evidence type="ECO:0000313" key="2">
    <source>
        <dbReference type="Proteomes" id="UP001056120"/>
    </source>
</evidence>
<protein>
    <submittedName>
        <fullName evidence="1">Uncharacterized protein</fullName>
    </submittedName>
</protein>
<evidence type="ECO:0000313" key="1">
    <source>
        <dbReference type="EMBL" id="KAI3808034.1"/>
    </source>
</evidence>
<dbReference type="EMBL" id="CM042025">
    <property type="protein sequence ID" value="KAI3808034.1"/>
    <property type="molecule type" value="Genomic_DNA"/>
</dbReference>
<keyword evidence="2" id="KW-1185">Reference proteome</keyword>
<dbReference type="Proteomes" id="UP001056120">
    <property type="component" value="Linkage Group LG08"/>
</dbReference>
<accession>A0ACB9IJ46</accession>
<organism evidence="1 2">
    <name type="scientific">Smallanthus sonchifolius</name>
    <dbReference type="NCBI Taxonomy" id="185202"/>
    <lineage>
        <taxon>Eukaryota</taxon>
        <taxon>Viridiplantae</taxon>
        <taxon>Streptophyta</taxon>
        <taxon>Embryophyta</taxon>
        <taxon>Tracheophyta</taxon>
        <taxon>Spermatophyta</taxon>
        <taxon>Magnoliopsida</taxon>
        <taxon>eudicotyledons</taxon>
        <taxon>Gunneridae</taxon>
        <taxon>Pentapetalae</taxon>
        <taxon>asterids</taxon>
        <taxon>campanulids</taxon>
        <taxon>Asterales</taxon>
        <taxon>Asteraceae</taxon>
        <taxon>Asteroideae</taxon>
        <taxon>Heliantheae alliance</taxon>
        <taxon>Millerieae</taxon>
        <taxon>Smallanthus</taxon>
    </lineage>
</organism>
<comment type="caution">
    <text evidence="1">The sequence shown here is derived from an EMBL/GenBank/DDBJ whole genome shotgun (WGS) entry which is preliminary data.</text>
</comment>
<reference evidence="1 2" key="2">
    <citation type="journal article" date="2022" name="Mol. Ecol. Resour.">
        <title>The genomes of chicory, endive, great burdock and yacon provide insights into Asteraceae paleo-polyploidization history and plant inulin production.</title>
        <authorList>
            <person name="Fan W."/>
            <person name="Wang S."/>
            <person name="Wang H."/>
            <person name="Wang A."/>
            <person name="Jiang F."/>
            <person name="Liu H."/>
            <person name="Zhao H."/>
            <person name="Xu D."/>
            <person name="Zhang Y."/>
        </authorList>
    </citation>
    <scope>NUCLEOTIDE SEQUENCE [LARGE SCALE GENOMIC DNA]</scope>
    <source>
        <strain evidence="2">cv. Yunnan</strain>
        <tissue evidence="1">Leaves</tissue>
    </source>
</reference>
<gene>
    <name evidence="1" type="ORF">L1987_23975</name>
</gene>
<sequence length="70" mass="7603">MYHVLHFNEPIDAATTDTLAGMDQAIEDGVDLMSLSLAFPKTPFYENPIAIGAFVAMEKGIFVSCATVHQ</sequence>
<name>A0ACB9IJ46_9ASTR</name>